<evidence type="ECO:0000313" key="1">
    <source>
        <dbReference type="EMBL" id="CAH2048544.1"/>
    </source>
</evidence>
<keyword evidence="2" id="KW-1185">Reference proteome</keyword>
<organism evidence="1 2">
    <name type="scientific">Iphiclides podalirius</name>
    <name type="common">scarce swallowtail</name>
    <dbReference type="NCBI Taxonomy" id="110791"/>
    <lineage>
        <taxon>Eukaryota</taxon>
        <taxon>Metazoa</taxon>
        <taxon>Ecdysozoa</taxon>
        <taxon>Arthropoda</taxon>
        <taxon>Hexapoda</taxon>
        <taxon>Insecta</taxon>
        <taxon>Pterygota</taxon>
        <taxon>Neoptera</taxon>
        <taxon>Endopterygota</taxon>
        <taxon>Lepidoptera</taxon>
        <taxon>Glossata</taxon>
        <taxon>Ditrysia</taxon>
        <taxon>Papilionoidea</taxon>
        <taxon>Papilionidae</taxon>
        <taxon>Papilioninae</taxon>
        <taxon>Iphiclides</taxon>
    </lineage>
</organism>
<feature type="non-terminal residue" evidence="1">
    <location>
        <position position="1"/>
    </location>
</feature>
<dbReference type="EMBL" id="OW152830">
    <property type="protein sequence ID" value="CAH2048544.1"/>
    <property type="molecule type" value="Genomic_DNA"/>
</dbReference>
<dbReference type="Proteomes" id="UP000837857">
    <property type="component" value="Chromosome 18"/>
</dbReference>
<gene>
    <name evidence="1" type="ORF">IPOD504_LOCUS6159</name>
</gene>
<proteinExistence type="predicted"/>
<name>A0ABN8I7Y7_9NEOP</name>
<reference evidence="1" key="1">
    <citation type="submission" date="2022-03" db="EMBL/GenBank/DDBJ databases">
        <authorList>
            <person name="Martin H S."/>
        </authorList>
    </citation>
    <scope>NUCLEOTIDE SEQUENCE</scope>
</reference>
<evidence type="ECO:0000313" key="2">
    <source>
        <dbReference type="Proteomes" id="UP000837857"/>
    </source>
</evidence>
<accession>A0ABN8I7Y7</accession>
<protein>
    <submittedName>
        <fullName evidence="1">Uncharacterized protein</fullName>
    </submittedName>
</protein>
<sequence length="266" mass="29824">MRSASALSINGCIATYHQFTILGFVSKKNDGNTLETNTTSTKDEHVVVVSNSISKLTTNMSNRRIGKNGNQLKITNMFPVKRSRSDSDEVEEYALKKMKSDIVNKTEDGDKIKNDENEVKKNVQKSDIMINMEKETEAFKQSEDVSKCEDNVNLLDKEDNVLSSLNDKEKPIVNNGERKLLPIVSPDNEKCEICGQFLNNSDIIYYQGHPQNAVEEFIALTNEKLLLASGDDGDIMERPQTNITASVYLTNMVTFAQLTEALLKVM</sequence>